<dbReference type="EMBL" id="CP001034">
    <property type="protein sequence ID" value="ACB86134.1"/>
    <property type="molecule type" value="Genomic_DNA"/>
</dbReference>
<reference evidence="1 2" key="1">
    <citation type="submission" date="2008-04" db="EMBL/GenBank/DDBJ databases">
        <title>Complete sequence of chromosome of Natranaerobius thermophilus JW/NM-WN-LF.</title>
        <authorList>
            <consortium name="US DOE Joint Genome Institute"/>
            <person name="Copeland A."/>
            <person name="Lucas S."/>
            <person name="Lapidus A."/>
            <person name="Glavina del Rio T."/>
            <person name="Dalin E."/>
            <person name="Tice H."/>
            <person name="Bruce D."/>
            <person name="Goodwin L."/>
            <person name="Pitluck S."/>
            <person name="Chertkov O."/>
            <person name="Brettin T."/>
            <person name="Detter J.C."/>
            <person name="Han C."/>
            <person name="Kuske C.R."/>
            <person name="Schmutz J."/>
            <person name="Larimer F."/>
            <person name="Land M."/>
            <person name="Hauser L."/>
            <person name="Kyrpides N."/>
            <person name="Lykidis A."/>
            <person name="Mesbah N.M."/>
            <person name="Wiegel J."/>
        </authorList>
    </citation>
    <scope>NUCLEOTIDE SEQUENCE [LARGE SCALE GENOMIC DNA]</scope>
    <source>
        <strain evidence="2">ATCC BAA-1301 / DSM 18059 / JW/NM-WN-LF</strain>
    </source>
</reference>
<dbReference type="KEGG" id="nth:Nther_2576"/>
<reference evidence="1 2" key="2">
    <citation type="journal article" date="2011" name="J. Bacteriol.">
        <title>Complete genome sequence of the anaerobic, halophilic alkalithermophile Natranaerobius thermophilus JW/NM-WN-LF.</title>
        <authorList>
            <person name="Zhao B."/>
            <person name="Mesbah N.M."/>
            <person name="Dalin E."/>
            <person name="Goodwin L."/>
            <person name="Nolan M."/>
            <person name="Pitluck S."/>
            <person name="Chertkov O."/>
            <person name="Brettin T.S."/>
            <person name="Han J."/>
            <person name="Larimer F.W."/>
            <person name="Land M.L."/>
            <person name="Hauser L."/>
            <person name="Kyrpides N."/>
            <person name="Wiegel J."/>
        </authorList>
    </citation>
    <scope>NUCLEOTIDE SEQUENCE [LARGE SCALE GENOMIC DNA]</scope>
    <source>
        <strain evidence="2">ATCC BAA-1301 / DSM 18059 / JW/NM-WN-LF</strain>
    </source>
</reference>
<dbReference type="CDD" id="cd21109">
    <property type="entry name" value="SPASM"/>
    <property type="match status" value="1"/>
</dbReference>
<proteinExistence type="predicted"/>
<dbReference type="Proteomes" id="UP000001683">
    <property type="component" value="Chromosome"/>
</dbReference>
<dbReference type="AlphaFoldDB" id="B2A1T7"/>
<gene>
    <name evidence="1" type="ordered locus">Nther_2576</name>
</gene>
<dbReference type="InParanoid" id="B2A1T7"/>
<keyword evidence="2" id="KW-1185">Reference proteome</keyword>
<protein>
    <submittedName>
        <fullName evidence="1">Uncharacterized protein</fullName>
    </submittedName>
</protein>
<organism evidence="1 2">
    <name type="scientific">Natranaerobius thermophilus (strain ATCC BAA-1301 / DSM 18059 / JW/NM-WN-LF)</name>
    <dbReference type="NCBI Taxonomy" id="457570"/>
    <lineage>
        <taxon>Bacteria</taxon>
        <taxon>Bacillati</taxon>
        <taxon>Bacillota</taxon>
        <taxon>Clostridia</taxon>
        <taxon>Natranaerobiales</taxon>
        <taxon>Natranaerobiaceae</taxon>
        <taxon>Natranaerobius</taxon>
    </lineage>
</organism>
<evidence type="ECO:0000313" key="2">
    <source>
        <dbReference type="Proteomes" id="UP000001683"/>
    </source>
</evidence>
<dbReference type="STRING" id="457570.Nther_2576"/>
<dbReference type="RefSeq" id="WP_012448976.1">
    <property type="nucleotide sequence ID" value="NC_010718.1"/>
</dbReference>
<name>B2A1T7_NATTJ</name>
<sequence length="182" mass="20641">MSKLGMNLREELKNGNIYENEKGKVFLRELNVASLGDAEKLDDDILENRKGKGLFDIECPHFIPREKAYDGGKHHGDLFIDCDGIVYTCGNHAFPVGDVYEESLASIIDGINNPRPDGRFGLTRKVYNSLLVLSRYMVIENMAIGKVFQMIYQENPKLITNIQTQCGACSRLGYNEDFKKHF</sequence>
<dbReference type="HOGENOM" id="CLU_1480543_0_0_9"/>
<accession>B2A1T7</accession>
<dbReference type="eggNOG" id="COG0535">
    <property type="taxonomic scope" value="Bacteria"/>
</dbReference>
<evidence type="ECO:0000313" key="1">
    <source>
        <dbReference type="EMBL" id="ACB86134.1"/>
    </source>
</evidence>